<evidence type="ECO:0000256" key="8">
    <source>
        <dbReference type="ARBA" id="ARBA00023133"/>
    </source>
</evidence>
<evidence type="ECO:0000256" key="11">
    <source>
        <dbReference type="ARBA" id="ARBA00040810"/>
    </source>
</evidence>
<dbReference type="PANTHER" id="PTHR43448">
    <property type="entry name" value="PROTOHEME IX FARNESYLTRANSFERASE, MITOCHONDRIAL"/>
    <property type="match status" value="1"/>
</dbReference>
<dbReference type="PANTHER" id="PTHR43448:SF7">
    <property type="entry name" value="4-HYDROXYBENZOATE SOLANESYLTRANSFERASE"/>
    <property type="match status" value="1"/>
</dbReference>
<keyword evidence="8" id="KW-0350">Heme biosynthesis</keyword>
<feature type="region of interest" description="Disordered" evidence="14">
    <location>
        <begin position="59"/>
        <end position="88"/>
    </location>
</feature>
<evidence type="ECO:0000256" key="14">
    <source>
        <dbReference type="SAM" id="MobiDB-lite"/>
    </source>
</evidence>
<dbReference type="InterPro" id="IPR030470">
    <property type="entry name" value="UbiA_prenylTrfase_CS"/>
</dbReference>
<feature type="transmembrane region" description="Helical" evidence="15">
    <location>
        <begin position="141"/>
        <end position="165"/>
    </location>
</feature>
<keyword evidence="7 15" id="KW-1133">Transmembrane helix</keyword>
<keyword evidence="6 15" id="KW-0812">Transmembrane</keyword>
<dbReference type="GO" id="GO:0008495">
    <property type="term" value="F:protoheme IX farnesyltransferase activity"/>
    <property type="evidence" value="ECO:0007669"/>
    <property type="project" value="UniProtKB-EC"/>
</dbReference>
<protein>
    <recommendedName>
        <fullName evidence="11">Protoheme IX farnesyltransferase</fullName>
        <ecNumber evidence="3">2.5.1.141</ecNumber>
    </recommendedName>
    <alternativeName>
        <fullName evidence="12">Heme B farnesyltransferase</fullName>
    </alternativeName>
    <alternativeName>
        <fullName evidence="10">Heme O synthase</fullName>
    </alternativeName>
</protein>
<comment type="pathway">
    <text evidence="2">Porphyrin-containing compound metabolism; heme O biosynthesis; heme O from protoheme: step 1/1.</text>
</comment>
<dbReference type="AlphaFoldDB" id="A0A5C5Y5W9"/>
<dbReference type="EC" id="2.5.1.141" evidence="3"/>
<evidence type="ECO:0000256" key="13">
    <source>
        <dbReference type="ARBA" id="ARBA00047690"/>
    </source>
</evidence>
<evidence type="ECO:0000256" key="5">
    <source>
        <dbReference type="ARBA" id="ARBA00022679"/>
    </source>
</evidence>
<dbReference type="Pfam" id="PF01040">
    <property type="entry name" value="UbiA"/>
    <property type="match status" value="1"/>
</dbReference>
<evidence type="ECO:0000256" key="2">
    <source>
        <dbReference type="ARBA" id="ARBA00004919"/>
    </source>
</evidence>
<reference evidence="16 17" key="1">
    <citation type="submission" date="2019-02" db="EMBL/GenBank/DDBJ databases">
        <title>Deep-cultivation of Planctomycetes and their phenomic and genomic characterization uncovers novel biology.</title>
        <authorList>
            <person name="Wiegand S."/>
            <person name="Jogler M."/>
            <person name="Boedeker C."/>
            <person name="Pinto D."/>
            <person name="Vollmers J."/>
            <person name="Rivas-Marin E."/>
            <person name="Kohn T."/>
            <person name="Peeters S.H."/>
            <person name="Heuer A."/>
            <person name="Rast P."/>
            <person name="Oberbeckmann S."/>
            <person name="Bunk B."/>
            <person name="Jeske O."/>
            <person name="Meyerdierks A."/>
            <person name="Storesund J.E."/>
            <person name="Kallscheuer N."/>
            <person name="Luecker S."/>
            <person name="Lage O.M."/>
            <person name="Pohl T."/>
            <person name="Merkel B.J."/>
            <person name="Hornburger P."/>
            <person name="Mueller R.-W."/>
            <person name="Bruemmer F."/>
            <person name="Labrenz M."/>
            <person name="Spormann A.M."/>
            <person name="Op Den Camp H."/>
            <person name="Overmann J."/>
            <person name="Amann R."/>
            <person name="Jetten M.S.M."/>
            <person name="Mascher T."/>
            <person name="Medema M.H."/>
            <person name="Devos D.P."/>
            <person name="Kaster A.-K."/>
            <person name="Ovreas L."/>
            <person name="Rohde M."/>
            <person name="Galperin M.Y."/>
            <person name="Jogler C."/>
        </authorList>
    </citation>
    <scope>NUCLEOTIDE SEQUENCE [LARGE SCALE GENOMIC DNA]</scope>
    <source>
        <strain evidence="16 17">Pan14r</strain>
    </source>
</reference>
<sequence>MPLTRICGKHPGGLGRPMADVSPVHPVCRSSVAIDAGSPSLPTNKPLSNAMLIAETAKSADPSSWSAESEQPLQPGGLGHAVPSSVDPADCRDAAVPRRQSDAGFWSDVLVLSKPRIVTMILVTTVATAMIGAALRPEGTGGLSVVAMLWLLIGTGGVAASAGAANQIWERVIDRRMVRTSGRPLPAGRMSAAAAIGWALFWGLGGTVLLWAMFGAAPAIVGIATWALYVLVYTPMKTRTAWNTTVGAVAGALPVLMGFTAAGGRLADPTPWLLFGVLAAWQYPHFMSIAWLYRRQYKEAGFCMTTGSDPTGRSAAIQSLIGTLAIAGCGLVLCLQGGLVWWNIAGALAVLAACWPLWKASCRFAACPADDISRTMLRSSLLTLPAVLLVTTVCILASA</sequence>
<keyword evidence="5 16" id="KW-0808">Transferase</keyword>
<comment type="caution">
    <text evidence="16">The sequence shown here is derived from an EMBL/GenBank/DDBJ whole genome shotgun (WGS) entry which is preliminary data.</text>
</comment>
<feature type="transmembrane region" description="Helical" evidence="15">
    <location>
        <begin position="117"/>
        <end position="135"/>
    </location>
</feature>
<feature type="compositionally biased region" description="Polar residues" evidence="14">
    <location>
        <begin position="61"/>
        <end position="72"/>
    </location>
</feature>
<evidence type="ECO:0000256" key="15">
    <source>
        <dbReference type="SAM" id="Phobius"/>
    </source>
</evidence>
<dbReference type="InterPro" id="IPR006369">
    <property type="entry name" value="Protohaem_IX_farnesylTrfase"/>
</dbReference>
<feature type="transmembrane region" description="Helical" evidence="15">
    <location>
        <begin position="314"/>
        <end position="333"/>
    </location>
</feature>
<feature type="transmembrane region" description="Helical" evidence="15">
    <location>
        <begin position="244"/>
        <end position="266"/>
    </location>
</feature>
<dbReference type="EMBL" id="SJPL01000001">
    <property type="protein sequence ID" value="TWT71136.1"/>
    <property type="molecule type" value="Genomic_DNA"/>
</dbReference>
<dbReference type="CDD" id="cd13957">
    <property type="entry name" value="PT_UbiA_Cox10"/>
    <property type="match status" value="1"/>
</dbReference>
<feature type="region of interest" description="Disordered" evidence="14">
    <location>
        <begin position="1"/>
        <end position="20"/>
    </location>
</feature>
<dbReference type="Proteomes" id="UP000317238">
    <property type="component" value="Unassembled WGS sequence"/>
</dbReference>
<comment type="subcellular location">
    <subcellularLocation>
        <location evidence="1">Cell membrane</location>
        <topology evidence="1">Multi-pass membrane protein</topology>
    </subcellularLocation>
</comment>
<dbReference type="GO" id="GO:0005886">
    <property type="term" value="C:plasma membrane"/>
    <property type="evidence" value="ECO:0007669"/>
    <property type="project" value="UniProtKB-SubCell"/>
</dbReference>
<dbReference type="PROSITE" id="PS00943">
    <property type="entry name" value="UBIA"/>
    <property type="match status" value="1"/>
</dbReference>
<evidence type="ECO:0000256" key="6">
    <source>
        <dbReference type="ARBA" id="ARBA00022692"/>
    </source>
</evidence>
<evidence type="ECO:0000256" key="3">
    <source>
        <dbReference type="ARBA" id="ARBA00012292"/>
    </source>
</evidence>
<feature type="transmembrane region" description="Helical" evidence="15">
    <location>
        <begin position="379"/>
        <end position="398"/>
    </location>
</feature>
<comment type="catalytic activity">
    <reaction evidence="13">
        <text>heme b + (2E,6E)-farnesyl diphosphate + H2O = Fe(II)-heme o + diphosphate</text>
        <dbReference type="Rhea" id="RHEA:28070"/>
        <dbReference type="ChEBI" id="CHEBI:15377"/>
        <dbReference type="ChEBI" id="CHEBI:33019"/>
        <dbReference type="ChEBI" id="CHEBI:60344"/>
        <dbReference type="ChEBI" id="CHEBI:60530"/>
        <dbReference type="ChEBI" id="CHEBI:175763"/>
        <dbReference type="EC" id="2.5.1.141"/>
    </reaction>
</comment>
<name>A0A5C5Y5W9_9PLAN</name>
<keyword evidence="4" id="KW-1003">Cell membrane</keyword>
<gene>
    <name evidence="16" type="primary">ctaB2</name>
    <name evidence="16" type="ORF">Pan14r_34460</name>
</gene>
<feature type="transmembrane region" description="Helical" evidence="15">
    <location>
        <begin position="210"/>
        <end position="232"/>
    </location>
</feature>
<feature type="transmembrane region" description="Helical" evidence="15">
    <location>
        <begin position="339"/>
        <end position="358"/>
    </location>
</feature>
<evidence type="ECO:0000313" key="17">
    <source>
        <dbReference type="Proteomes" id="UP000317238"/>
    </source>
</evidence>
<proteinExistence type="predicted"/>
<evidence type="ECO:0000256" key="10">
    <source>
        <dbReference type="ARBA" id="ARBA00030253"/>
    </source>
</evidence>
<feature type="transmembrane region" description="Helical" evidence="15">
    <location>
        <begin position="186"/>
        <end position="204"/>
    </location>
</feature>
<dbReference type="InterPro" id="IPR044878">
    <property type="entry name" value="UbiA_sf"/>
</dbReference>
<evidence type="ECO:0000256" key="1">
    <source>
        <dbReference type="ARBA" id="ARBA00004651"/>
    </source>
</evidence>
<accession>A0A5C5Y5W9</accession>
<evidence type="ECO:0000313" key="16">
    <source>
        <dbReference type="EMBL" id="TWT71136.1"/>
    </source>
</evidence>
<evidence type="ECO:0000256" key="7">
    <source>
        <dbReference type="ARBA" id="ARBA00022989"/>
    </source>
</evidence>
<dbReference type="InterPro" id="IPR000537">
    <property type="entry name" value="UbiA_prenyltransferase"/>
</dbReference>
<dbReference type="Gene3D" id="1.10.357.140">
    <property type="entry name" value="UbiA prenyltransferase"/>
    <property type="match status" value="1"/>
</dbReference>
<evidence type="ECO:0000256" key="9">
    <source>
        <dbReference type="ARBA" id="ARBA00023136"/>
    </source>
</evidence>
<evidence type="ECO:0000256" key="12">
    <source>
        <dbReference type="ARBA" id="ARBA00042475"/>
    </source>
</evidence>
<evidence type="ECO:0000256" key="4">
    <source>
        <dbReference type="ARBA" id="ARBA00022475"/>
    </source>
</evidence>
<keyword evidence="9 15" id="KW-0472">Membrane</keyword>
<dbReference type="GO" id="GO:0006783">
    <property type="term" value="P:heme biosynthetic process"/>
    <property type="evidence" value="ECO:0007669"/>
    <property type="project" value="UniProtKB-KW"/>
</dbReference>
<organism evidence="16 17">
    <name type="scientific">Crateriforma conspicua</name>
    <dbReference type="NCBI Taxonomy" id="2527996"/>
    <lineage>
        <taxon>Bacteria</taxon>
        <taxon>Pseudomonadati</taxon>
        <taxon>Planctomycetota</taxon>
        <taxon>Planctomycetia</taxon>
        <taxon>Planctomycetales</taxon>
        <taxon>Planctomycetaceae</taxon>
        <taxon>Crateriforma</taxon>
    </lineage>
</organism>
<keyword evidence="17" id="KW-1185">Reference proteome</keyword>
<feature type="transmembrane region" description="Helical" evidence="15">
    <location>
        <begin position="272"/>
        <end position="293"/>
    </location>
</feature>